<dbReference type="InterPro" id="IPR017853">
    <property type="entry name" value="GH"/>
</dbReference>
<gene>
    <name evidence="3" type="ORF">PORCRE_820</name>
</gene>
<protein>
    <submittedName>
        <fullName evidence="3">COG1649 predicted glycoside hydrolase</fullName>
    </submittedName>
</protein>
<reference evidence="3 4" key="2">
    <citation type="journal article" date="2013" name="Genome Announc.">
        <title>Draft Genome Sequences of Porphyromonas crevioricanis JCM 15906T and Porphyromonas cansulci JCM 13913T Isolated from a Canine Oral Cavity.</title>
        <authorList>
            <person name="Sakamoto M."/>
            <person name="Tanaka N."/>
            <person name="Shiwa Y."/>
            <person name="Yoshikawa H."/>
            <person name="Ohkuma M."/>
        </authorList>
    </citation>
    <scope>NUCLEOTIDE SEQUENCE [LARGE SCALE GENOMIC DNA]</scope>
    <source>
        <strain evidence="3 4">JCM 15906</strain>
    </source>
</reference>
<dbReference type="SUPFAM" id="SSF51445">
    <property type="entry name" value="(Trans)glycosidases"/>
    <property type="match status" value="1"/>
</dbReference>
<evidence type="ECO:0000256" key="1">
    <source>
        <dbReference type="ARBA" id="ARBA00022729"/>
    </source>
</evidence>
<comment type="caution">
    <text evidence="3">The sequence shown here is derived from an EMBL/GenBank/DDBJ whole genome shotgun (WGS) entry which is preliminary data.</text>
</comment>
<dbReference type="EMBL" id="BAOU01000020">
    <property type="protein sequence ID" value="GAD05122.1"/>
    <property type="molecule type" value="Genomic_DNA"/>
</dbReference>
<dbReference type="InterPro" id="IPR003790">
    <property type="entry name" value="GHL10"/>
</dbReference>
<keyword evidence="1" id="KW-0732">Signal</keyword>
<name>T1CMW7_9PORP</name>
<accession>T1CMW7</accession>
<evidence type="ECO:0000313" key="3">
    <source>
        <dbReference type="EMBL" id="GAD05122.1"/>
    </source>
</evidence>
<evidence type="ECO:0000259" key="2">
    <source>
        <dbReference type="Pfam" id="PF02638"/>
    </source>
</evidence>
<evidence type="ECO:0000313" key="4">
    <source>
        <dbReference type="Proteomes" id="UP000018031"/>
    </source>
</evidence>
<feature type="domain" description="Glycosyl hydrolase-like 10" evidence="2">
    <location>
        <begin position="44"/>
        <end position="355"/>
    </location>
</feature>
<dbReference type="GO" id="GO:0016787">
    <property type="term" value="F:hydrolase activity"/>
    <property type="evidence" value="ECO:0007669"/>
    <property type="project" value="UniProtKB-KW"/>
</dbReference>
<dbReference type="Pfam" id="PF02638">
    <property type="entry name" value="GHL10"/>
    <property type="match status" value="1"/>
</dbReference>
<dbReference type="Proteomes" id="UP000018031">
    <property type="component" value="Unassembled WGS sequence"/>
</dbReference>
<organism evidence="3 4">
    <name type="scientific">Porphyromonas crevioricanis JCM 15906</name>
    <dbReference type="NCBI Taxonomy" id="1305617"/>
    <lineage>
        <taxon>Bacteria</taxon>
        <taxon>Pseudomonadati</taxon>
        <taxon>Bacteroidota</taxon>
        <taxon>Bacteroidia</taxon>
        <taxon>Bacteroidales</taxon>
        <taxon>Porphyromonadaceae</taxon>
        <taxon>Porphyromonas</taxon>
    </lineage>
</organism>
<dbReference type="PANTHER" id="PTHR43405">
    <property type="entry name" value="GLYCOSYL HYDROLASE DIGH"/>
    <property type="match status" value="1"/>
</dbReference>
<dbReference type="PROSITE" id="PS51257">
    <property type="entry name" value="PROKAR_LIPOPROTEIN"/>
    <property type="match status" value="1"/>
</dbReference>
<keyword evidence="3" id="KW-0378">Hydrolase</keyword>
<reference evidence="4" key="1">
    <citation type="journal article" date="2013" name="Genome">
        <title>Draft Genome Sequences of Porphyromonas crevioricanis JCM 15906T and Porphyromonas cansulci JCM 13913T Isolated from a Canine Oral Cavity.</title>
        <authorList>
            <person name="Sakamoto M."/>
            <person name="Tanaka N."/>
            <person name="Shiwa Y."/>
            <person name="Yoshikawa H."/>
            <person name="Ohkuma M."/>
        </authorList>
    </citation>
    <scope>NUCLEOTIDE SEQUENCE [LARGE SCALE GENOMIC DNA]</scope>
    <source>
        <strain evidence="4">JCM 15906</strain>
    </source>
</reference>
<dbReference type="Gene3D" id="3.20.20.80">
    <property type="entry name" value="Glycosidases"/>
    <property type="match status" value="1"/>
</dbReference>
<dbReference type="AlphaFoldDB" id="T1CMW7"/>
<proteinExistence type="predicted"/>
<dbReference type="InterPro" id="IPR052177">
    <property type="entry name" value="Divisome_Glycosyl_Hydrolase"/>
</dbReference>
<sequence length="513" mass="59019">MSLCRMRSFSVTSFWVLSIVAALLVSCRSRLPRQEESERLPKREFRGAWIQTVYQSEYAQLGSEGASALLEKRIRALHRAGCNAVIFQVRPESDAFYASSVEPWSRFLTGTQGVAPSPYWDPLNMAIELCHSLGMELHAWINPYRASTSATAVLAPNHPACINPEWFVNYNGQLYYNPAYPECRAHIRRVVKDLVLRYDIDALHIDDYFYPYPVAGLTFPDQASFERLGLVEGYRPEQIGDWRRDNVNKLIRDIRTTINECKPWVRFGVSPFGIYRNKRSTQDGSGSRTSGLQNYDDLYADVLLWDREKNIDYLVPQLYWPIGHKAADFGELAPWWNRHTEQDTHLYFGIDVKKTMQEGQLSRKLSLMREYADGIVYWPAGEVVNNTGGIADSLRLRHQHSLSLIPSDPRHRHKVPKVKGLVQQAYDGGIRLSWEDTSDQYDPVRPQFYVVYLIPKGQKVSIDNPEYIVYVGPYAELKLPSSLGRGRKYTCLVTALDRFRNESKPVKVKLKIR</sequence>
<dbReference type="PANTHER" id="PTHR43405:SF1">
    <property type="entry name" value="GLYCOSYL HYDROLASE DIGH"/>
    <property type="match status" value="1"/>
</dbReference>